<dbReference type="AlphaFoldDB" id="A0A1F7ID82"/>
<accession>A0A1F7ID82</accession>
<protein>
    <submittedName>
        <fullName evidence="1">Uncharacterized protein</fullName>
    </submittedName>
</protein>
<evidence type="ECO:0000313" key="2">
    <source>
        <dbReference type="Proteomes" id="UP000179270"/>
    </source>
</evidence>
<dbReference type="EMBL" id="MGAF01000019">
    <property type="protein sequence ID" value="OGK41329.1"/>
    <property type="molecule type" value="Genomic_DNA"/>
</dbReference>
<sequence>MKLRLKKKRPAIQELHLWNLLNQKEIGIGIKLDVVVVFYFGAVFQGMQQFIDQLKNATNLESLYCWALVGKS</sequence>
<organism evidence="1 2">
    <name type="scientific">Candidatus Roizmanbacteria bacterium RIFCSPLOWO2_01_FULL_35_13</name>
    <dbReference type="NCBI Taxonomy" id="1802055"/>
    <lineage>
        <taxon>Bacteria</taxon>
        <taxon>Candidatus Roizmaniibacteriota</taxon>
    </lineage>
</organism>
<dbReference type="Proteomes" id="UP000179270">
    <property type="component" value="Unassembled WGS sequence"/>
</dbReference>
<comment type="caution">
    <text evidence="1">The sequence shown here is derived from an EMBL/GenBank/DDBJ whole genome shotgun (WGS) entry which is preliminary data.</text>
</comment>
<proteinExistence type="predicted"/>
<gene>
    <name evidence="1" type="ORF">A3A74_03275</name>
</gene>
<dbReference type="STRING" id="1802055.A3A74_03275"/>
<reference evidence="1 2" key="1">
    <citation type="journal article" date="2016" name="Nat. Commun.">
        <title>Thousands of microbial genomes shed light on interconnected biogeochemical processes in an aquifer system.</title>
        <authorList>
            <person name="Anantharaman K."/>
            <person name="Brown C.T."/>
            <person name="Hug L.A."/>
            <person name="Sharon I."/>
            <person name="Castelle C.J."/>
            <person name="Probst A.J."/>
            <person name="Thomas B.C."/>
            <person name="Singh A."/>
            <person name="Wilkins M.J."/>
            <person name="Karaoz U."/>
            <person name="Brodie E.L."/>
            <person name="Williams K.H."/>
            <person name="Hubbard S.S."/>
            <person name="Banfield J.F."/>
        </authorList>
    </citation>
    <scope>NUCLEOTIDE SEQUENCE [LARGE SCALE GENOMIC DNA]</scope>
</reference>
<evidence type="ECO:0000313" key="1">
    <source>
        <dbReference type="EMBL" id="OGK41329.1"/>
    </source>
</evidence>
<name>A0A1F7ID82_9BACT</name>